<dbReference type="Pfam" id="PF13635">
    <property type="entry name" value="DUF4143"/>
    <property type="match status" value="1"/>
</dbReference>
<dbReference type="EMBL" id="JABCUV010000009">
    <property type="protein sequence ID" value="NMW93697.1"/>
    <property type="molecule type" value="Genomic_DNA"/>
</dbReference>
<sequence length="451" mass="52394">MATQLRRKIYADLLEWKRRDRGTSAAFIDGARRVGKSTICKHFAQREYRSYLLVDFGHLPSGVQEIFEHDSSNLEVFFLKLAAVYHTTLYRRESVIIFDEVQLYPPARQLIKYLVADGRYDYIETGSLTTLKKHAGDGEILIPSEEEHLQMFPLDFEEYLWAKGDENTIPMLHEFFERRMPLGQALHRRVMNDFRAYMLVGGMPQAVCEFMENANLEQVDRIKRRIINLYREDVSKFAKGHEARVYAIFNQIPSQLSKREKKFRLADLEKSARFRTYEEAFVWLDEAMVVNTCFNATDPIGVLAMSADHSTLKCYLGDTGLLTTLAFWDQSYRDNDLYQAILLDKMNVNEGMLAENVVAQMLRAAGHQLFFYSRTDSQNRANTMEIDFLVPHGRQICPIEVKSGRYQRHASLDKFRAKFGTNLGQSYILYGKDLLEKDGILHLPLYMAMFL</sequence>
<dbReference type="PANTHER" id="PTHR33295">
    <property type="entry name" value="ATPASE"/>
    <property type="match status" value="1"/>
</dbReference>
<dbReference type="OrthoDB" id="9804306at2"/>
<name>A0A2X1TJY0_9ACTO</name>
<keyword evidence="4" id="KW-0067">ATP-binding</keyword>
<dbReference type="RefSeq" id="WP_004012857.1">
    <property type="nucleotide sequence ID" value="NZ_CAMPUA010000015.1"/>
</dbReference>
<reference evidence="5 6" key="1">
    <citation type="submission" date="2020-04" db="EMBL/GenBank/DDBJ databases">
        <title>Antimicrobial susceptibility and clonality of vaginal-derived multi-drug resistant Mobiluncus isolates in China.</title>
        <authorList>
            <person name="Zhang X."/>
        </authorList>
    </citation>
    <scope>NUCLEOTIDE SEQUENCE [LARGE SCALE GENOMIC DNA]</scope>
    <source>
        <strain evidence="3 5">13</strain>
        <strain evidence="4 6">7</strain>
    </source>
</reference>
<dbReference type="InterPro" id="IPR041682">
    <property type="entry name" value="AAA_14"/>
</dbReference>
<dbReference type="EMBL" id="JABCUR010000003">
    <property type="protein sequence ID" value="NMW64910.1"/>
    <property type="molecule type" value="Genomic_DNA"/>
</dbReference>
<comment type="caution">
    <text evidence="4">The sequence shown here is derived from an EMBL/GenBank/DDBJ whole genome shotgun (WGS) entry which is preliminary data.</text>
</comment>
<accession>A0A2X1TJY0</accession>
<evidence type="ECO:0000313" key="5">
    <source>
        <dbReference type="Proteomes" id="UP000578252"/>
    </source>
</evidence>
<evidence type="ECO:0000259" key="2">
    <source>
        <dbReference type="Pfam" id="PF13635"/>
    </source>
</evidence>
<dbReference type="AlphaFoldDB" id="A0A2X1TJY0"/>
<dbReference type="InterPro" id="IPR027417">
    <property type="entry name" value="P-loop_NTPase"/>
</dbReference>
<dbReference type="SUPFAM" id="SSF52540">
    <property type="entry name" value="P-loop containing nucleoside triphosphate hydrolases"/>
    <property type="match status" value="1"/>
</dbReference>
<feature type="domain" description="AAA" evidence="1">
    <location>
        <begin position="25"/>
        <end position="160"/>
    </location>
</feature>
<dbReference type="Proteomes" id="UP000582487">
    <property type="component" value="Unassembled WGS sequence"/>
</dbReference>
<dbReference type="GO" id="GO:0005524">
    <property type="term" value="F:ATP binding"/>
    <property type="evidence" value="ECO:0007669"/>
    <property type="project" value="UniProtKB-KW"/>
</dbReference>
<evidence type="ECO:0000313" key="4">
    <source>
        <dbReference type="EMBL" id="NMW93697.1"/>
    </source>
</evidence>
<organism evidence="4 6">
    <name type="scientific">Mobiluncus mulieris</name>
    <dbReference type="NCBI Taxonomy" id="2052"/>
    <lineage>
        <taxon>Bacteria</taxon>
        <taxon>Bacillati</taxon>
        <taxon>Actinomycetota</taxon>
        <taxon>Actinomycetes</taxon>
        <taxon>Actinomycetales</taxon>
        <taxon>Actinomycetaceae</taxon>
        <taxon>Mobiluncus</taxon>
    </lineage>
</organism>
<dbReference type="Proteomes" id="UP000578252">
    <property type="component" value="Unassembled WGS sequence"/>
</dbReference>
<keyword evidence="4" id="KW-0547">Nucleotide-binding</keyword>
<evidence type="ECO:0000313" key="3">
    <source>
        <dbReference type="EMBL" id="NMW64910.1"/>
    </source>
</evidence>
<protein>
    <submittedName>
        <fullName evidence="4">ATP-binding protein</fullName>
    </submittedName>
</protein>
<evidence type="ECO:0000259" key="1">
    <source>
        <dbReference type="Pfam" id="PF13173"/>
    </source>
</evidence>
<proteinExistence type="predicted"/>
<dbReference type="PANTHER" id="PTHR33295:SF7">
    <property type="entry name" value="ATPASE"/>
    <property type="match status" value="1"/>
</dbReference>
<dbReference type="Pfam" id="PF13173">
    <property type="entry name" value="AAA_14"/>
    <property type="match status" value="1"/>
</dbReference>
<feature type="domain" description="DUF4143" evidence="2">
    <location>
        <begin position="232"/>
        <end position="404"/>
    </location>
</feature>
<evidence type="ECO:0000313" key="6">
    <source>
        <dbReference type="Proteomes" id="UP000582487"/>
    </source>
</evidence>
<gene>
    <name evidence="4" type="ORF">HHJ74_08345</name>
    <name evidence="3" type="ORF">HHJ78_05040</name>
</gene>
<dbReference type="InterPro" id="IPR025420">
    <property type="entry name" value="DUF4143"/>
</dbReference>